<proteinExistence type="predicted"/>
<name>A0ABV0UBZ5_9TELE</name>
<dbReference type="PANTHER" id="PTHR35668:SF1">
    <property type="entry name" value="PROTEIN SHORTAGE IN CHIASMATA 1 ORTHOLOG"/>
    <property type="match status" value="1"/>
</dbReference>
<feature type="non-terminal residue" evidence="1">
    <location>
        <position position="201"/>
    </location>
</feature>
<reference evidence="1 2" key="1">
    <citation type="submission" date="2021-06" db="EMBL/GenBank/DDBJ databases">
        <authorList>
            <person name="Palmer J.M."/>
        </authorList>
    </citation>
    <scope>NUCLEOTIDE SEQUENCE [LARGE SCALE GENOMIC DNA]</scope>
    <source>
        <strain evidence="2">if_2019</strain>
        <tissue evidence="1">Muscle</tissue>
    </source>
</reference>
<keyword evidence="2" id="KW-1185">Reference proteome</keyword>
<gene>
    <name evidence="1" type="ORF">ILYODFUR_032365</name>
</gene>
<evidence type="ECO:0000313" key="1">
    <source>
        <dbReference type="EMBL" id="MEQ2242097.1"/>
    </source>
</evidence>
<dbReference type="InterPro" id="IPR039991">
    <property type="entry name" value="SHOC1"/>
</dbReference>
<evidence type="ECO:0000313" key="2">
    <source>
        <dbReference type="Proteomes" id="UP001482620"/>
    </source>
</evidence>
<dbReference type="PANTHER" id="PTHR35668">
    <property type="entry name" value="PROTEIN SHORTAGE IN CHIASMATA 1 ORTHOLOG"/>
    <property type="match status" value="1"/>
</dbReference>
<dbReference type="Pfam" id="PF17825">
    <property type="entry name" value="DUF5587"/>
    <property type="match status" value="1"/>
</dbReference>
<accession>A0ABV0UBZ5</accession>
<protein>
    <submittedName>
        <fullName evidence="1">Uncharacterized protein</fullName>
    </submittedName>
</protein>
<dbReference type="Proteomes" id="UP001482620">
    <property type="component" value="Unassembled WGS sequence"/>
</dbReference>
<comment type="caution">
    <text evidence="1">The sequence shown here is derived from an EMBL/GenBank/DDBJ whole genome shotgun (WGS) entry which is preliminary data.</text>
</comment>
<organism evidence="1 2">
    <name type="scientific">Ilyodon furcidens</name>
    <name type="common">goldbreast splitfin</name>
    <dbReference type="NCBI Taxonomy" id="33524"/>
    <lineage>
        <taxon>Eukaryota</taxon>
        <taxon>Metazoa</taxon>
        <taxon>Chordata</taxon>
        <taxon>Craniata</taxon>
        <taxon>Vertebrata</taxon>
        <taxon>Euteleostomi</taxon>
        <taxon>Actinopterygii</taxon>
        <taxon>Neopterygii</taxon>
        <taxon>Teleostei</taxon>
        <taxon>Neoteleostei</taxon>
        <taxon>Acanthomorphata</taxon>
        <taxon>Ovalentaria</taxon>
        <taxon>Atherinomorphae</taxon>
        <taxon>Cyprinodontiformes</taxon>
        <taxon>Goodeidae</taxon>
        <taxon>Ilyodon</taxon>
    </lineage>
</organism>
<sequence>FSVTVLERSPCPTLQKLGGIHNYAVITVDESTAIIIQEQDELGQDGASEGLVMRLSALSLQYSCCWLILHCPDIQCGGFSSEAFNNLVLVYSSLVLFGMKSKELDVKVLIVSEVLEMAQFIIQICFSTLMSRDIDPLTYLNRDWLTVSPSQEEECLSQFPCINPLVSQLMLKRAPSLQWLLGAGLPQLTELLPEVPHKVLK</sequence>
<dbReference type="EMBL" id="JAHRIQ010063166">
    <property type="protein sequence ID" value="MEQ2242097.1"/>
    <property type="molecule type" value="Genomic_DNA"/>
</dbReference>
<feature type="non-terminal residue" evidence="1">
    <location>
        <position position="1"/>
    </location>
</feature>